<reference evidence="9 10" key="1">
    <citation type="submission" date="2017-10" db="EMBL/GenBank/DDBJ databases">
        <title>Genomics of the genus Arcobacter.</title>
        <authorList>
            <person name="Perez-Cataluna A."/>
            <person name="Figueras M.J."/>
        </authorList>
    </citation>
    <scope>NUCLEOTIDE SEQUENCE [LARGE SCALE GENOMIC DNA]</scope>
    <source>
        <strain evidence="9 10">DSM 24636</strain>
    </source>
</reference>
<feature type="transmembrane region" description="Helical" evidence="7">
    <location>
        <begin position="20"/>
        <end position="41"/>
    </location>
</feature>
<dbReference type="OrthoDB" id="5359644at2"/>
<evidence type="ECO:0000256" key="6">
    <source>
        <dbReference type="RuleBase" id="RU004057"/>
    </source>
</evidence>
<organism evidence="9 10">
    <name type="scientific">Halarcobacter anaerophilus</name>
    <dbReference type="NCBI Taxonomy" id="877500"/>
    <lineage>
        <taxon>Bacteria</taxon>
        <taxon>Pseudomonadati</taxon>
        <taxon>Campylobacterota</taxon>
        <taxon>Epsilonproteobacteria</taxon>
        <taxon>Campylobacterales</taxon>
        <taxon>Arcobacteraceae</taxon>
        <taxon>Halarcobacter</taxon>
    </lineage>
</organism>
<dbReference type="Proteomes" id="UP000290191">
    <property type="component" value="Unassembled WGS sequence"/>
</dbReference>
<comment type="caution">
    <text evidence="9">The sequence shown here is derived from an EMBL/GenBank/DDBJ whole genome shotgun (WGS) entry which is preliminary data.</text>
</comment>
<evidence type="ECO:0000256" key="4">
    <source>
        <dbReference type="ARBA" id="ARBA00022989"/>
    </source>
</evidence>
<feature type="transmembrane region" description="Helical" evidence="7">
    <location>
        <begin position="123"/>
        <end position="145"/>
    </location>
</feature>
<keyword evidence="6" id="KW-0813">Transport</keyword>
<proteinExistence type="inferred from homology"/>
<evidence type="ECO:0000313" key="10">
    <source>
        <dbReference type="Proteomes" id="UP000290191"/>
    </source>
</evidence>
<feature type="transmembrane region" description="Helical" evidence="7">
    <location>
        <begin position="165"/>
        <end position="188"/>
    </location>
</feature>
<keyword evidence="3 7" id="KW-0812">Transmembrane</keyword>
<evidence type="ECO:0000256" key="2">
    <source>
        <dbReference type="ARBA" id="ARBA00022475"/>
    </source>
</evidence>
<dbReference type="Pfam" id="PF01618">
    <property type="entry name" value="MotA_ExbB"/>
    <property type="match status" value="1"/>
</dbReference>
<protein>
    <recommendedName>
        <fullName evidence="8">MotA/TolQ/ExbB proton channel domain-containing protein</fullName>
    </recommendedName>
</protein>
<keyword evidence="6" id="KW-0653">Protein transport</keyword>
<feature type="domain" description="MotA/TolQ/ExbB proton channel" evidence="8">
    <location>
        <begin position="106"/>
        <end position="201"/>
    </location>
</feature>
<dbReference type="EMBL" id="PDKO01000018">
    <property type="protein sequence ID" value="RXJ61266.1"/>
    <property type="molecule type" value="Genomic_DNA"/>
</dbReference>
<keyword evidence="4 7" id="KW-1133">Transmembrane helix</keyword>
<name>A0A4Q0XUW2_9BACT</name>
<comment type="subcellular location">
    <subcellularLocation>
        <location evidence="1">Cell inner membrane</location>
        <topology evidence="1">Multi-pass membrane protein</topology>
    </subcellularLocation>
    <subcellularLocation>
        <location evidence="6">Membrane</location>
        <topology evidence="6">Multi-pass membrane protein</topology>
    </subcellularLocation>
</comment>
<comment type="similarity">
    <text evidence="6">Belongs to the exbB/tolQ family.</text>
</comment>
<evidence type="ECO:0000256" key="3">
    <source>
        <dbReference type="ARBA" id="ARBA00022692"/>
    </source>
</evidence>
<evidence type="ECO:0000313" key="9">
    <source>
        <dbReference type="EMBL" id="RXJ61266.1"/>
    </source>
</evidence>
<dbReference type="AlphaFoldDB" id="A0A4Q0XUW2"/>
<keyword evidence="5 7" id="KW-0472">Membrane</keyword>
<dbReference type="InterPro" id="IPR002898">
    <property type="entry name" value="MotA_ExbB_proton_chnl"/>
</dbReference>
<dbReference type="GO" id="GO:0005886">
    <property type="term" value="C:plasma membrane"/>
    <property type="evidence" value="ECO:0007669"/>
    <property type="project" value="UniProtKB-SubCell"/>
</dbReference>
<dbReference type="GO" id="GO:0015031">
    <property type="term" value="P:protein transport"/>
    <property type="evidence" value="ECO:0007669"/>
    <property type="project" value="UniProtKB-KW"/>
</dbReference>
<gene>
    <name evidence="9" type="ORF">CRV06_14310</name>
</gene>
<accession>A0A4Q0XUW2</accession>
<feature type="transmembrane region" description="Helical" evidence="7">
    <location>
        <begin position="47"/>
        <end position="69"/>
    </location>
</feature>
<keyword evidence="2" id="KW-1003">Cell membrane</keyword>
<keyword evidence="10" id="KW-1185">Reference proteome</keyword>
<evidence type="ECO:0000256" key="5">
    <source>
        <dbReference type="ARBA" id="ARBA00023136"/>
    </source>
</evidence>
<evidence type="ECO:0000256" key="7">
    <source>
        <dbReference type="SAM" id="Phobius"/>
    </source>
</evidence>
<evidence type="ECO:0000259" key="8">
    <source>
        <dbReference type="Pfam" id="PF01618"/>
    </source>
</evidence>
<evidence type="ECO:0000256" key="1">
    <source>
        <dbReference type="ARBA" id="ARBA00004429"/>
    </source>
</evidence>
<dbReference type="STRING" id="877500.GCA_000935065_00265"/>
<sequence>MEEIMSEFNGGKVNNFPRYLVIGSVPILLFVLLLLGFNQFIPLKVEIHSIIIIFLILLIFLFFIPHNAWYSFSIFKKRLEDSKENIDNFLASKELTLNGKTKSYASLDEYLKNSSKNLRNDNFANIASSIFPTLGILGTFTAIAISMPNFTVDSKQALENEITLLLSGVGTAFYASIFGIFLSIWWIFFEKRGLTKIENEMIFIKDTFKDKIWTKEEIEIATIIEKQKDSLPEKIENLLTPDYLFRLDAIIKEKLNQLEEINKTFLGIENKISESYMNFSSMFDKTAVQQEKLIENFENIQGSIEKINESFKESLSNQKINQKAVKAETYSALTSLQMVSSDLKELGKDLINAK</sequence>